<keyword evidence="5" id="KW-0808">Transferase</keyword>
<comment type="subcellular location">
    <subcellularLocation>
        <location evidence="2">Membrane</location>
    </subcellularLocation>
</comment>
<evidence type="ECO:0000256" key="1">
    <source>
        <dbReference type="ARBA" id="ARBA00000085"/>
    </source>
</evidence>
<keyword evidence="8 11" id="KW-1133">Transmembrane helix</keyword>
<evidence type="ECO:0000313" key="14">
    <source>
        <dbReference type="EMBL" id="EFH85617.1"/>
    </source>
</evidence>
<dbReference type="SMART" id="SM00387">
    <property type="entry name" value="HATPase_c"/>
    <property type="match status" value="1"/>
</dbReference>
<dbReference type="GO" id="GO:0005886">
    <property type="term" value="C:plasma membrane"/>
    <property type="evidence" value="ECO:0007669"/>
    <property type="project" value="TreeGrafter"/>
</dbReference>
<feature type="transmembrane region" description="Helical" evidence="11">
    <location>
        <begin position="73"/>
        <end position="92"/>
    </location>
</feature>
<dbReference type="CDD" id="cd00082">
    <property type="entry name" value="HisKA"/>
    <property type="match status" value="1"/>
</dbReference>
<proteinExistence type="predicted"/>
<keyword evidence="7 14" id="KW-0418">Kinase</keyword>
<gene>
    <name evidence="14" type="ORF">Krac_6842</name>
</gene>
<keyword evidence="10 11" id="KW-0472">Membrane</keyword>
<keyword evidence="6 11" id="KW-0812">Transmembrane</keyword>
<dbReference type="InterPro" id="IPR003594">
    <property type="entry name" value="HATPase_dom"/>
</dbReference>
<dbReference type="EMBL" id="ADVG01000002">
    <property type="protein sequence ID" value="EFH85617.1"/>
    <property type="molecule type" value="Genomic_DNA"/>
</dbReference>
<name>D6TPK3_KTERA</name>
<comment type="caution">
    <text evidence="14">The sequence shown here is derived from an EMBL/GenBank/DDBJ whole genome shotgun (WGS) entry which is preliminary data.</text>
</comment>
<evidence type="ECO:0000256" key="10">
    <source>
        <dbReference type="ARBA" id="ARBA00023136"/>
    </source>
</evidence>
<dbReference type="EC" id="2.7.13.3" evidence="3"/>
<dbReference type="GO" id="GO:0000155">
    <property type="term" value="F:phosphorelay sensor kinase activity"/>
    <property type="evidence" value="ECO:0007669"/>
    <property type="project" value="InterPro"/>
</dbReference>
<sequence>MRIHDEKWPESTDQTFWQKMICQFNSIRVRLTLWYAMTTIAVLVLFGGLLYSTIIKMLPSTSSPDLLRIAQQIFLLGLAILLFITAGGYWLATKAMRPVRLITRTAQEIGQTDLSRRFHLTSSDELGELAGTFDKMLNRLETVLNRQRQFTADASHELRTPLSMLTLATNRALSQRSKPESYAQALAMIAGYRQEFSLIQAETDHMIRLVNGLLLLARADIEQTILSPAEVDMSEVVLEVVERFAPLAQQRGIELVFGELPELCVQGDRLLLTLMVTNLIDNALRYTAGIGNHVLVEGRTARRGKQRWGRVWIEDNGPGIAEEHQSHLFERFYRVDVARSALQRAEEDIHEETTSGSGLGLAIVQWVAQVHQGEIRLHSTLGHGSCFEIWLPLLGDADENGRKDPSHLQL</sequence>
<dbReference type="Gene3D" id="6.10.340.10">
    <property type="match status" value="1"/>
</dbReference>
<dbReference type="Gene3D" id="1.10.287.130">
    <property type="match status" value="1"/>
</dbReference>
<dbReference type="STRING" id="485913.Krac_6842"/>
<organism evidence="14 15">
    <name type="scientific">Ktedonobacter racemifer DSM 44963</name>
    <dbReference type="NCBI Taxonomy" id="485913"/>
    <lineage>
        <taxon>Bacteria</taxon>
        <taxon>Bacillati</taxon>
        <taxon>Chloroflexota</taxon>
        <taxon>Ktedonobacteria</taxon>
        <taxon>Ktedonobacterales</taxon>
        <taxon>Ktedonobacteraceae</taxon>
        <taxon>Ktedonobacter</taxon>
    </lineage>
</organism>
<dbReference type="Pfam" id="PF00672">
    <property type="entry name" value="HAMP"/>
    <property type="match status" value="1"/>
</dbReference>
<evidence type="ECO:0000256" key="8">
    <source>
        <dbReference type="ARBA" id="ARBA00022989"/>
    </source>
</evidence>
<dbReference type="PANTHER" id="PTHR45436">
    <property type="entry name" value="SENSOR HISTIDINE KINASE YKOH"/>
    <property type="match status" value="1"/>
</dbReference>
<dbReference type="Pfam" id="PF02518">
    <property type="entry name" value="HATPase_c"/>
    <property type="match status" value="1"/>
</dbReference>
<dbReference type="eggNOG" id="COG2205">
    <property type="taxonomic scope" value="Bacteria"/>
</dbReference>
<evidence type="ECO:0000256" key="3">
    <source>
        <dbReference type="ARBA" id="ARBA00012438"/>
    </source>
</evidence>
<evidence type="ECO:0000259" key="13">
    <source>
        <dbReference type="PROSITE" id="PS50885"/>
    </source>
</evidence>
<evidence type="ECO:0000256" key="2">
    <source>
        <dbReference type="ARBA" id="ARBA00004370"/>
    </source>
</evidence>
<keyword evidence="15" id="KW-1185">Reference proteome</keyword>
<evidence type="ECO:0000256" key="6">
    <source>
        <dbReference type="ARBA" id="ARBA00022692"/>
    </source>
</evidence>
<comment type="catalytic activity">
    <reaction evidence="1">
        <text>ATP + protein L-histidine = ADP + protein N-phospho-L-histidine.</text>
        <dbReference type="EC" id="2.7.13.3"/>
    </reaction>
</comment>
<dbReference type="SUPFAM" id="SSF55874">
    <property type="entry name" value="ATPase domain of HSP90 chaperone/DNA topoisomerase II/histidine kinase"/>
    <property type="match status" value="1"/>
</dbReference>
<protein>
    <recommendedName>
        <fullName evidence="3">histidine kinase</fullName>
        <ecNumber evidence="3">2.7.13.3</ecNumber>
    </recommendedName>
</protein>
<dbReference type="InterPro" id="IPR004358">
    <property type="entry name" value="Sig_transdc_His_kin-like_C"/>
</dbReference>
<evidence type="ECO:0000256" key="4">
    <source>
        <dbReference type="ARBA" id="ARBA00022553"/>
    </source>
</evidence>
<evidence type="ECO:0000256" key="5">
    <source>
        <dbReference type="ARBA" id="ARBA00022679"/>
    </source>
</evidence>
<dbReference type="SUPFAM" id="SSF47384">
    <property type="entry name" value="Homodimeric domain of signal transducing histidine kinase"/>
    <property type="match status" value="1"/>
</dbReference>
<reference evidence="14 15" key="1">
    <citation type="journal article" date="2011" name="Stand. Genomic Sci.">
        <title>Non-contiguous finished genome sequence and contextual data of the filamentous soil bacterium Ktedonobacter racemifer type strain (SOSP1-21).</title>
        <authorList>
            <person name="Chang Y.J."/>
            <person name="Land M."/>
            <person name="Hauser L."/>
            <person name="Chertkov O."/>
            <person name="Del Rio T.G."/>
            <person name="Nolan M."/>
            <person name="Copeland A."/>
            <person name="Tice H."/>
            <person name="Cheng J.F."/>
            <person name="Lucas S."/>
            <person name="Han C."/>
            <person name="Goodwin L."/>
            <person name="Pitluck S."/>
            <person name="Ivanova N."/>
            <person name="Ovchinikova G."/>
            <person name="Pati A."/>
            <person name="Chen A."/>
            <person name="Palaniappan K."/>
            <person name="Mavromatis K."/>
            <person name="Liolios K."/>
            <person name="Brettin T."/>
            <person name="Fiebig A."/>
            <person name="Rohde M."/>
            <person name="Abt B."/>
            <person name="Goker M."/>
            <person name="Detter J.C."/>
            <person name="Woyke T."/>
            <person name="Bristow J."/>
            <person name="Eisen J.A."/>
            <person name="Markowitz V."/>
            <person name="Hugenholtz P."/>
            <person name="Kyrpides N.C."/>
            <person name="Klenk H.P."/>
            <person name="Lapidus A."/>
        </authorList>
    </citation>
    <scope>NUCLEOTIDE SEQUENCE [LARGE SCALE GENOMIC DNA]</scope>
    <source>
        <strain evidence="15">DSM 44963</strain>
    </source>
</reference>
<keyword evidence="4" id="KW-0597">Phosphoprotein</keyword>
<keyword evidence="9" id="KW-0902">Two-component regulatory system</keyword>
<dbReference type="SMART" id="SM00388">
    <property type="entry name" value="HisKA"/>
    <property type="match status" value="1"/>
</dbReference>
<dbReference type="InterPro" id="IPR036890">
    <property type="entry name" value="HATPase_C_sf"/>
</dbReference>
<dbReference type="PROSITE" id="PS50109">
    <property type="entry name" value="HIS_KIN"/>
    <property type="match status" value="1"/>
</dbReference>
<feature type="domain" description="HAMP" evidence="13">
    <location>
        <begin position="93"/>
        <end position="145"/>
    </location>
</feature>
<dbReference type="Proteomes" id="UP000004508">
    <property type="component" value="Unassembled WGS sequence"/>
</dbReference>
<dbReference type="Gene3D" id="3.30.565.10">
    <property type="entry name" value="Histidine kinase-like ATPase, C-terminal domain"/>
    <property type="match status" value="1"/>
</dbReference>
<dbReference type="InterPro" id="IPR003660">
    <property type="entry name" value="HAMP_dom"/>
</dbReference>
<feature type="transmembrane region" description="Helical" evidence="11">
    <location>
        <begin position="33"/>
        <end position="52"/>
    </location>
</feature>
<evidence type="ECO:0000256" key="9">
    <source>
        <dbReference type="ARBA" id="ARBA00023012"/>
    </source>
</evidence>
<dbReference type="InParanoid" id="D6TPK3"/>
<dbReference type="Pfam" id="PF00512">
    <property type="entry name" value="HisKA"/>
    <property type="match status" value="1"/>
</dbReference>
<dbReference type="PRINTS" id="PR00344">
    <property type="entry name" value="BCTRLSENSOR"/>
</dbReference>
<accession>D6TPK3</accession>
<evidence type="ECO:0000259" key="12">
    <source>
        <dbReference type="PROSITE" id="PS50109"/>
    </source>
</evidence>
<dbReference type="SUPFAM" id="SSF158472">
    <property type="entry name" value="HAMP domain-like"/>
    <property type="match status" value="1"/>
</dbReference>
<feature type="domain" description="Histidine kinase" evidence="12">
    <location>
        <begin position="153"/>
        <end position="395"/>
    </location>
</feature>
<evidence type="ECO:0000313" key="15">
    <source>
        <dbReference type="Proteomes" id="UP000004508"/>
    </source>
</evidence>
<dbReference type="InterPro" id="IPR050428">
    <property type="entry name" value="TCS_sensor_his_kinase"/>
</dbReference>
<dbReference type="PROSITE" id="PS50885">
    <property type="entry name" value="HAMP"/>
    <property type="match status" value="1"/>
</dbReference>
<dbReference type="PANTHER" id="PTHR45436:SF5">
    <property type="entry name" value="SENSOR HISTIDINE KINASE TRCS"/>
    <property type="match status" value="1"/>
</dbReference>
<dbReference type="InterPro" id="IPR036097">
    <property type="entry name" value="HisK_dim/P_sf"/>
</dbReference>
<evidence type="ECO:0000256" key="11">
    <source>
        <dbReference type="SAM" id="Phobius"/>
    </source>
</evidence>
<dbReference type="SMART" id="SM00304">
    <property type="entry name" value="HAMP"/>
    <property type="match status" value="1"/>
</dbReference>
<dbReference type="InterPro" id="IPR003661">
    <property type="entry name" value="HisK_dim/P_dom"/>
</dbReference>
<dbReference type="CDD" id="cd00075">
    <property type="entry name" value="HATPase"/>
    <property type="match status" value="1"/>
</dbReference>
<dbReference type="CDD" id="cd06225">
    <property type="entry name" value="HAMP"/>
    <property type="match status" value="1"/>
</dbReference>
<dbReference type="AlphaFoldDB" id="D6TPK3"/>
<dbReference type="InterPro" id="IPR005467">
    <property type="entry name" value="His_kinase_dom"/>
</dbReference>
<evidence type="ECO:0000256" key="7">
    <source>
        <dbReference type="ARBA" id="ARBA00022777"/>
    </source>
</evidence>